<feature type="domain" description="Phosphatidic acid phosphatase type 2/haloperoxidase" evidence="2">
    <location>
        <begin position="88"/>
        <end position="201"/>
    </location>
</feature>
<dbReference type="EMBL" id="DF820489">
    <property type="protein sequence ID" value="GAK30953.1"/>
    <property type="molecule type" value="Genomic_DNA"/>
</dbReference>
<evidence type="ECO:0000256" key="1">
    <source>
        <dbReference type="SAM" id="Phobius"/>
    </source>
</evidence>
<name>A0A069CUQ1_WEIOS</name>
<keyword evidence="4" id="KW-1185">Reference proteome</keyword>
<keyword evidence="1" id="KW-0812">Transmembrane</keyword>
<dbReference type="SUPFAM" id="SSF48317">
    <property type="entry name" value="Acid phosphatase/Vanadium-dependent haloperoxidase"/>
    <property type="match status" value="1"/>
</dbReference>
<dbReference type="SMART" id="SM00014">
    <property type="entry name" value="acidPPc"/>
    <property type="match status" value="1"/>
</dbReference>
<dbReference type="InterPro" id="IPR000326">
    <property type="entry name" value="PAP2/HPO"/>
</dbReference>
<evidence type="ECO:0000313" key="3">
    <source>
        <dbReference type="EMBL" id="GAK30953.1"/>
    </source>
</evidence>
<dbReference type="RefSeq" id="WP_145912348.1">
    <property type="nucleotide sequence ID" value="NZ_DF820489.1"/>
</dbReference>
<dbReference type="PANTHER" id="PTHR14969:SF13">
    <property type="entry name" value="AT30094P"/>
    <property type="match status" value="1"/>
</dbReference>
<gene>
    <name evidence="3" type="primary">pgpB</name>
    <name evidence="3" type="ORF">WOSG25_060740</name>
</gene>
<dbReference type="eggNOG" id="COG0671">
    <property type="taxonomic scope" value="Bacteria"/>
</dbReference>
<feature type="transmembrane region" description="Helical" evidence="1">
    <location>
        <begin position="158"/>
        <end position="176"/>
    </location>
</feature>
<proteinExistence type="predicted"/>
<organism evidence="3 4">
    <name type="scientific">Weissella oryzae (strain DSM 25784 / JCM 18191 / LMG 30913 / SG25)</name>
    <dbReference type="NCBI Taxonomy" id="1329250"/>
    <lineage>
        <taxon>Bacteria</taxon>
        <taxon>Bacillati</taxon>
        <taxon>Bacillota</taxon>
        <taxon>Bacilli</taxon>
        <taxon>Lactobacillales</taxon>
        <taxon>Lactobacillaceae</taxon>
        <taxon>Weissella</taxon>
    </lineage>
</organism>
<dbReference type="Pfam" id="PF01569">
    <property type="entry name" value="PAP2"/>
    <property type="match status" value="1"/>
</dbReference>
<feature type="transmembrane region" description="Helical" evidence="1">
    <location>
        <begin position="130"/>
        <end position="151"/>
    </location>
</feature>
<dbReference type="PANTHER" id="PTHR14969">
    <property type="entry name" value="SPHINGOSINE-1-PHOSPHATE PHOSPHOHYDROLASE"/>
    <property type="match status" value="1"/>
</dbReference>
<dbReference type="STRING" id="1329250.WOSG25_060740"/>
<feature type="transmembrane region" description="Helical" evidence="1">
    <location>
        <begin position="182"/>
        <end position="200"/>
    </location>
</feature>
<sequence length="216" mass="24722">MRRFDYFQLGLALTGLLVFITLAAGLYLQLPYVNYIDQLGFHLIYQHHSPEATWFFYNATRAGNPKWTSLVMIVTTVISIIIKKYDVTAFIVLNVGVFGLGVMALLKILFERARPALFQLVPAHGPSFPSGHSMNAILLYGSIIILLHYYMEKRPIRLVLIWFFAILIIIIPISRVYLGVHYLSDILAGMGLSGFLLIMSKEFIFKYRTREVFEHA</sequence>
<dbReference type="Gene3D" id="1.20.144.10">
    <property type="entry name" value="Phosphatidic acid phosphatase type 2/haloperoxidase"/>
    <property type="match status" value="2"/>
</dbReference>
<feature type="transmembrane region" description="Helical" evidence="1">
    <location>
        <begin position="89"/>
        <end position="110"/>
    </location>
</feature>
<accession>A0A069CUQ1</accession>
<dbReference type="InterPro" id="IPR036938">
    <property type="entry name" value="PAP2/HPO_sf"/>
</dbReference>
<dbReference type="OrthoDB" id="9789113at2"/>
<keyword evidence="1" id="KW-1133">Transmembrane helix</keyword>
<reference evidence="4" key="1">
    <citation type="journal article" date="2014" name="Genome Announc.">
        <title>Draft genome sequence of Weissella oryzae SG25T, isolated from fermented rice grains.</title>
        <authorList>
            <person name="Tanizawa Y."/>
            <person name="Fujisawa T."/>
            <person name="Mochizuki T."/>
            <person name="Kaminuma E."/>
            <person name="Suzuki Y."/>
            <person name="Nakamura Y."/>
            <person name="Tohno M."/>
        </authorList>
    </citation>
    <scope>NUCLEOTIDE SEQUENCE [LARGE SCALE GENOMIC DNA]</scope>
    <source>
        <strain evidence="4">DSM 25784 / JCM 18191 / LMG 30913 / SG25</strain>
    </source>
</reference>
<protein>
    <submittedName>
        <fullName evidence="3">Membrane-associated phospholipid phosphatase</fullName>
    </submittedName>
</protein>
<dbReference type="AlphaFoldDB" id="A0A069CUQ1"/>
<dbReference type="Proteomes" id="UP000030643">
    <property type="component" value="Unassembled WGS sequence"/>
</dbReference>
<dbReference type="CDD" id="cd03392">
    <property type="entry name" value="PAP2_like_2"/>
    <property type="match status" value="1"/>
</dbReference>
<evidence type="ECO:0000313" key="4">
    <source>
        <dbReference type="Proteomes" id="UP000030643"/>
    </source>
</evidence>
<feature type="transmembrane region" description="Helical" evidence="1">
    <location>
        <begin position="65"/>
        <end position="82"/>
    </location>
</feature>
<keyword evidence="1" id="KW-0472">Membrane</keyword>
<evidence type="ECO:0000259" key="2">
    <source>
        <dbReference type="SMART" id="SM00014"/>
    </source>
</evidence>